<dbReference type="InterPro" id="IPR003593">
    <property type="entry name" value="AAA+_ATPase"/>
</dbReference>
<keyword evidence="4" id="KW-0997">Cell inner membrane</keyword>
<sequence>MSPSRTRDPWRLPVASPRAVRGAAWAMIRADGRAVVGVLALNGLAVAAGLAGPWLVGQIVNEVEGGTTVSTVDRLALAIVAFAVAQLLLTRFARYVGHRFGERVLARLRERFVDRALALPTSVVERAGTGDLMTRSSGDVSTVGYTLRDALPDVFLATLQVAFILAAVFLLSPLLGLCGLVGLPVVVVVARWYLARARPAYLAQGEAYSDRSENLAATADGARTVEALRVQRRRVEAGDRDVAATYRTAVRTLFLRSVLFPVTELAHTLPVAVLLLVGGLLHLHGQVSLGAVVAATLYVWQLVDPLDRILMWLEQIQAGGASFARLEGIADVVPAAPPAGGEPTDDRIEVVDVRYAYAEGHDVLHGVDLSVRPGERLAIVGPSGAGKSTLGRLLAGIDAPRTGRVTVGGVALTDLTPEEARRRVVLVTQEHHVFLGTLRDNLAIASSTAGDEALLAALATVDAAWVHALPDGLDTRLGSGGTQLGAAEAQQLALARVVLADPHTVILDEATALLDPTTARHTERSMAAVLRGRTVIAVAHRLHTAYDADRIAVVDGGRITELGSHDELVAGGGAYAALWESWHGARHSATDGATERATDRAAGGATEGATDGTTDRGEHLVVPADGSV</sequence>
<dbReference type="PANTHER" id="PTHR43394">
    <property type="entry name" value="ATP-DEPENDENT PERMEASE MDL1, MITOCHONDRIAL"/>
    <property type="match status" value="1"/>
</dbReference>
<dbReference type="InterPro" id="IPR039421">
    <property type="entry name" value="Type_1_exporter"/>
</dbReference>
<proteinExistence type="predicted"/>
<keyword evidence="7 14" id="KW-0067">ATP-binding</keyword>
<feature type="compositionally biased region" description="Low complexity" evidence="10">
    <location>
        <begin position="600"/>
        <end position="612"/>
    </location>
</feature>
<feature type="transmembrane region" description="Helical" evidence="11">
    <location>
        <begin position="34"/>
        <end position="55"/>
    </location>
</feature>
<evidence type="ECO:0000259" key="13">
    <source>
        <dbReference type="PROSITE" id="PS50929"/>
    </source>
</evidence>
<keyword evidence="15" id="KW-1185">Reference proteome</keyword>
<dbReference type="InterPro" id="IPR011527">
    <property type="entry name" value="ABC1_TM_dom"/>
</dbReference>
<dbReference type="InterPro" id="IPR036640">
    <property type="entry name" value="ABC1_TM_sf"/>
</dbReference>
<dbReference type="Pfam" id="PF00005">
    <property type="entry name" value="ABC_tran"/>
    <property type="match status" value="1"/>
</dbReference>
<accession>A0A927N5L2</accession>
<dbReference type="EMBL" id="JADBEM010000001">
    <property type="protein sequence ID" value="MBE1611408.1"/>
    <property type="molecule type" value="Genomic_DNA"/>
</dbReference>
<dbReference type="InterPro" id="IPR003439">
    <property type="entry name" value="ABC_transporter-like_ATP-bd"/>
</dbReference>
<dbReference type="CDD" id="cd07346">
    <property type="entry name" value="ABC_6TM_exporters"/>
    <property type="match status" value="1"/>
</dbReference>
<evidence type="ECO:0000259" key="12">
    <source>
        <dbReference type="PROSITE" id="PS50893"/>
    </source>
</evidence>
<dbReference type="GO" id="GO:0005886">
    <property type="term" value="C:plasma membrane"/>
    <property type="evidence" value="ECO:0007669"/>
    <property type="project" value="UniProtKB-SubCell"/>
</dbReference>
<keyword evidence="3" id="KW-1003">Cell membrane</keyword>
<dbReference type="Gene3D" id="3.40.50.300">
    <property type="entry name" value="P-loop containing nucleotide triphosphate hydrolases"/>
    <property type="match status" value="1"/>
</dbReference>
<feature type="transmembrane region" description="Helical" evidence="11">
    <location>
        <begin position="174"/>
        <end position="194"/>
    </location>
</feature>
<evidence type="ECO:0000256" key="2">
    <source>
        <dbReference type="ARBA" id="ARBA00022448"/>
    </source>
</evidence>
<keyword evidence="8 11" id="KW-1133">Transmembrane helix</keyword>
<dbReference type="InterPro" id="IPR027417">
    <property type="entry name" value="P-loop_NTPase"/>
</dbReference>
<evidence type="ECO:0000256" key="9">
    <source>
        <dbReference type="ARBA" id="ARBA00023136"/>
    </source>
</evidence>
<name>A0A927N5L2_9ACTN</name>
<dbReference type="PROSITE" id="PS50929">
    <property type="entry name" value="ABC_TM1F"/>
    <property type="match status" value="1"/>
</dbReference>
<evidence type="ECO:0000313" key="15">
    <source>
        <dbReference type="Proteomes" id="UP000638648"/>
    </source>
</evidence>
<comment type="subcellular location">
    <subcellularLocation>
        <location evidence="1">Cell membrane</location>
        <topology evidence="1">Multi-pass membrane protein</topology>
    </subcellularLocation>
</comment>
<keyword evidence="2" id="KW-0813">Transport</keyword>
<evidence type="ECO:0000256" key="7">
    <source>
        <dbReference type="ARBA" id="ARBA00022840"/>
    </source>
</evidence>
<dbReference type="PROSITE" id="PS50893">
    <property type="entry name" value="ABC_TRANSPORTER_2"/>
    <property type="match status" value="1"/>
</dbReference>
<keyword evidence="9 11" id="KW-0472">Membrane</keyword>
<keyword evidence="6" id="KW-0547">Nucleotide-binding</keyword>
<dbReference type="Proteomes" id="UP000638648">
    <property type="component" value="Unassembled WGS sequence"/>
</dbReference>
<dbReference type="PANTHER" id="PTHR43394:SF1">
    <property type="entry name" value="ATP-BINDING CASSETTE SUB-FAMILY B MEMBER 10, MITOCHONDRIAL"/>
    <property type="match status" value="1"/>
</dbReference>
<keyword evidence="5 11" id="KW-0812">Transmembrane</keyword>
<dbReference type="SMART" id="SM00382">
    <property type="entry name" value="AAA"/>
    <property type="match status" value="1"/>
</dbReference>
<evidence type="ECO:0000256" key="6">
    <source>
        <dbReference type="ARBA" id="ARBA00022741"/>
    </source>
</evidence>
<dbReference type="FunFam" id="3.40.50.300:FF:001001">
    <property type="entry name" value="Multidrug ABC transporter ATP-binding protein"/>
    <property type="match status" value="1"/>
</dbReference>
<dbReference type="Gene3D" id="1.20.1560.10">
    <property type="entry name" value="ABC transporter type 1, transmembrane domain"/>
    <property type="match status" value="1"/>
</dbReference>
<evidence type="ECO:0000256" key="4">
    <source>
        <dbReference type="ARBA" id="ARBA00022519"/>
    </source>
</evidence>
<dbReference type="GO" id="GO:0016887">
    <property type="term" value="F:ATP hydrolysis activity"/>
    <property type="evidence" value="ECO:0007669"/>
    <property type="project" value="InterPro"/>
</dbReference>
<evidence type="ECO:0000256" key="10">
    <source>
        <dbReference type="SAM" id="MobiDB-lite"/>
    </source>
</evidence>
<gene>
    <name evidence="14" type="ORF">HEB94_008256</name>
</gene>
<dbReference type="SUPFAM" id="SSF52540">
    <property type="entry name" value="P-loop containing nucleoside triphosphate hydrolases"/>
    <property type="match status" value="1"/>
</dbReference>
<evidence type="ECO:0000256" key="3">
    <source>
        <dbReference type="ARBA" id="ARBA00022475"/>
    </source>
</evidence>
<dbReference type="Pfam" id="PF00664">
    <property type="entry name" value="ABC_membrane"/>
    <property type="match status" value="1"/>
</dbReference>
<dbReference type="RefSeq" id="WP_192754629.1">
    <property type="nucleotide sequence ID" value="NZ_BAABJL010000042.1"/>
</dbReference>
<reference evidence="14" key="1">
    <citation type="submission" date="2020-10" db="EMBL/GenBank/DDBJ databases">
        <title>Sequencing the genomes of 1000 actinobacteria strains.</title>
        <authorList>
            <person name="Klenk H.-P."/>
        </authorList>
    </citation>
    <scope>NUCLEOTIDE SEQUENCE</scope>
    <source>
        <strain evidence="14">DSM 45354</strain>
    </source>
</reference>
<feature type="domain" description="ABC transporter" evidence="12">
    <location>
        <begin position="348"/>
        <end position="581"/>
    </location>
</feature>
<comment type="caution">
    <text evidence="14">The sequence shown here is derived from an EMBL/GenBank/DDBJ whole genome shotgun (WGS) entry which is preliminary data.</text>
</comment>
<dbReference type="GO" id="GO:0005524">
    <property type="term" value="F:ATP binding"/>
    <property type="evidence" value="ECO:0007669"/>
    <property type="project" value="UniProtKB-KW"/>
</dbReference>
<dbReference type="GO" id="GO:0015421">
    <property type="term" value="F:ABC-type oligopeptide transporter activity"/>
    <property type="evidence" value="ECO:0007669"/>
    <property type="project" value="TreeGrafter"/>
</dbReference>
<feature type="transmembrane region" description="Helical" evidence="11">
    <location>
        <begin position="75"/>
        <end position="93"/>
    </location>
</feature>
<evidence type="ECO:0000256" key="5">
    <source>
        <dbReference type="ARBA" id="ARBA00022692"/>
    </source>
</evidence>
<feature type="region of interest" description="Disordered" evidence="10">
    <location>
        <begin position="589"/>
        <end position="628"/>
    </location>
</feature>
<organism evidence="14 15">
    <name type="scientific">Actinopolymorpha pittospori</name>
    <dbReference type="NCBI Taxonomy" id="648752"/>
    <lineage>
        <taxon>Bacteria</taxon>
        <taxon>Bacillati</taxon>
        <taxon>Actinomycetota</taxon>
        <taxon>Actinomycetes</taxon>
        <taxon>Propionibacteriales</taxon>
        <taxon>Actinopolymorphaceae</taxon>
        <taxon>Actinopolymorpha</taxon>
    </lineage>
</organism>
<evidence type="ECO:0000256" key="1">
    <source>
        <dbReference type="ARBA" id="ARBA00004651"/>
    </source>
</evidence>
<dbReference type="SUPFAM" id="SSF90123">
    <property type="entry name" value="ABC transporter transmembrane region"/>
    <property type="match status" value="1"/>
</dbReference>
<evidence type="ECO:0000313" key="14">
    <source>
        <dbReference type="EMBL" id="MBE1611408.1"/>
    </source>
</evidence>
<protein>
    <submittedName>
        <fullName evidence="14">ATP-binding cassette subfamily C protein</fullName>
    </submittedName>
</protein>
<feature type="domain" description="ABC transmembrane type-1" evidence="13">
    <location>
        <begin position="36"/>
        <end position="318"/>
    </location>
</feature>
<dbReference type="AlphaFoldDB" id="A0A927N5L2"/>
<evidence type="ECO:0000256" key="8">
    <source>
        <dbReference type="ARBA" id="ARBA00022989"/>
    </source>
</evidence>
<evidence type="ECO:0000256" key="11">
    <source>
        <dbReference type="SAM" id="Phobius"/>
    </source>
</evidence>